<feature type="transmembrane region" description="Helical" evidence="1">
    <location>
        <begin position="27"/>
        <end position="48"/>
    </location>
</feature>
<reference evidence="3" key="1">
    <citation type="journal article" date="2019" name="Int. J. Syst. Evol. Microbiol.">
        <title>The Global Catalogue of Microorganisms (GCM) 10K type strain sequencing project: providing services to taxonomists for standard genome sequencing and annotation.</title>
        <authorList>
            <consortium name="The Broad Institute Genomics Platform"/>
            <consortium name="The Broad Institute Genome Sequencing Center for Infectious Disease"/>
            <person name="Wu L."/>
            <person name="Ma J."/>
        </authorList>
    </citation>
    <scope>NUCLEOTIDE SEQUENCE [LARGE SCALE GENOMIC DNA]</scope>
    <source>
        <strain evidence="3">JCM 9933</strain>
    </source>
</reference>
<dbReference type="Proteomes" id="UP001501588">
    <property type="component" value="Unassembled WGS sequence"/>
</dbReference>
<evidence type="ECO:0000313" key="2">
    <source>
        <dbReference type="EMBL" id="GAA0568509.1"/>
    </source>
</evidence>
<sequence length="53" mass="4898">MVAVVLCAAFSGLAGFGLSLAMFEGWASGAGSGALALGLAGLVGVASAQARAA</sequence>
<proteinExistence type="predicted"/>
<evidence type="ECO:0000256" key="1">
    <source>
        <dbReference type="SAM" id="Phobius"/>
    </source>
</evidence>
<keyword evidence="1" id="KW-1133">Transmembrane helix</keyword>
<keyword evidence="1" id="KW-0812">Transmembrane</keyword>
<gene>
    <name evidence="2" type="ORF">GCM10009416_03290</name>
</gene>
<name>A0ABP3PQ70_9PROT</name>
<keyword evidence="3" id="KW-1185">Reference proteome</keyword>
<accession>A0ABP3PQ70</accession>
<protein>
    <submittedName>
        <fullName evidence="2">Uncharacterized protein</fullName>
    </submittedName>
</protein>
<dbReference type="RefSeq" id="WP_343893388.1">
    <property type="nucleotide sequence ID" value="NZ_BAAAFZ010000006.1"/>
</dbReference>
<comment type="caution">
    <text evidence="2">The sequence shown here is derived from an EMBL/GenBank/DDBJ whole genome shotgun (WGS) entry which is preliminary data.</text>
</comment>
<organism evidence="2 3">
    <name type="scientific">Craurococcus roseus</name>
    <dbReference type="NCBI Taxonomy" id="77585"/>
    <lineage>
        <taxon>Bacteria</taxon>
        <taxon>Pseudomonadati</taxon>
        <taxon>Pseudomonadota</taxon>
        <taxon>Alphaproteobacteria</taxon>
        <taxon>Acetobacterales</taxon>
        <taxon>Acetobacteraceae</taxon>
        <taxon>Craurococcus</taxon>
    </lineage>
</organism>
<evidence type="ECO:0000313" key="3">
    <source>
        <dbReference type="Proteomes" id="UP001501588"/>
    </source>
</evidence>
<keyword evidence="1" id="KW-0472">Membrane</keyword>
<dbReference type="EMBL" id="BAAAFZ010000006">
    <property type="protein sequence ID" value="GAA0568509.1"/>
    <property type="molecule type" value="Genomic_DNA"/>
</dbReference>